<comment type="caution">
    <text evidence="1">The sequence shown here is derived from an EMBL/GenBank/DDBJ whole genome shotgun (WGS) entry which is preliminary data.</text>
</comment>
<name>A0AAV2SN57_MEGNR</name>
<proteinExistence type="predicted"/>
<evidence type="ECO:0000313" key="2">
    <source>
        <dbReference type="Proteomes" id="UP001497623"/>
    </source>
</evidence>
<protein>
    <submittedName>
        <fullName evidence="1">Uncharacterized protein</fullName>
    </submittedName>
</protein>
<feature type="non-terminal residue" evidence="1">
    <location>
        <position position="1"/>
    </location>
</feature>
<feature type="non-terminal residue" evidence="1">
    <location>
        <position position="137"/>
    </location>
</feature>
<sequence>QPCVLLNGTCISQDEVCDGRVVINKIFCKSSDSCKCCFSKSCDPTECYPSECRSGALTGRCSRNAIPGWIIVGPEDLQEHCEDGCDCWMNPDPTECYLSECRSGTLTGHCSRIAMPGMIIVGPEDLQDRCDDGCDCW</sequence>
<accession>A0AAV2SN57</accession>
<dbReference type="AlphaFoldDB" id="A0AAV2SN57"/>
<reference evidence="1 2" key="1">
    <citation type="submission" date="2024-05" db="EMBL/GenBank/DDBJ databases">
        <authorList>
            <person name="Wallberg A."/>
        </authorList>
    </citation>
    <scope>NUCLEOTIDE SEQUENCE [LARGE SCALE GENOMIC DNA]</scope>
</reference>
<gene>
    <name evidence="1" type="ORF">MNOR_LOCUS39501</name>
</gene>
<evidence type="ECO:0000313" key="1">
    <source>
        <dbReference type="EMBL" id="CAL4226932.1"/>
    </source>
</evidence>
<dbReference type="Proteomes" id="UP001497623">
    <property type="component" value="Unassembled WGS sequence"/>
</dbReference>
<keyword evidence="2" id="KW-1185">Reference proteome</keyword>
<dbReference type="EMBL" id="CAXKWB010103706">
    <property type="protein sequence ID" value="CAL4226932.1"/>
    <property type="molecule type" value="Genomic_DNA"/>
</dbReference>
<organism evidence="1 2">
    <name type="scientific">Meganyctiphanes norvegica</name>
    <name type="common">Northern krill</name>
    <name type="synonym">Thysanopoda norvegica</name>
    <dbReference type="NCBI Taxonomy" id="48144"/>
    <lineage>
        <taxon>Eukaryota</taxon>
        <taxon>Metazoa</taxon>
        <taxon>Ecdysozoa</taxon>
        <taxon>Arthropoda</taxon>
        <taxon>Crustacea</taxon>
        <taxon>Multicrustacea</taxon>
        <taxon>Malacostraca</taxon>
        <taxon>Eumalacostraca</taxon>
        <taxon>Eucarida</taxon>
        <taxon>Euphausiacea</taxon>
        <taxon>Euphausiidae</taxon>
        <taxon>Meganyctiphanes</taxon>
    </lineage>
</organism>